<dbReference type="Pfam" id="PF02992">
    <property type="entry name" value="Transposase_21"/>
    <property type="match status" value="1"/>
</dbReference>
<reference evidence="1" key="1">
    <citation type="journal article" date="2021" name="Nat. Commun.">
        <title>Genomic analyses provide insights into spinach domestication and the genetic basis of agronomic traits.</title>
        <authorList>
            <person name="Cai X."/>
            <person name="Sun X."/>
            <person name="Xu C."/>
            <person name="Sun H."/>
            <person name="Wang X."/>
            <person name="Ge C."/>
            <person name="Zhang Z."/>
            <person name="Wang Q."/>
            <person name="Fei Z."/>
            <person name="Jiao C."/>
            <person name="Wang Q."/>
        </authorList>
    </citation>
    <scope>NUCLEOTIDE SEQUENCE [LARGE SCALE GENOMIC DNA]</scope>
    <source>
        <strain evidence="1">cv. Varoflay</strain>
    </source>
</reference>
<sequence>MCSETAKHMTWHFDGRLKDEKLRHPADGKAWEDFDSSYPHFAKEHRNVRLGLASDGFNPFRTMSISHSTWPVVLVNYNLPPWMFMKPEYFMLSLLIPGPDSPGNNIDIYLQPLIEELKELWSVGLETYDKFRNETFQLHACLMWTISDFPGYSMLSGWKTKGKYACPICNYETDGEYLHGSHKMCYMHHRRSLDETHPWRHDKRSFNGKVEERLSPKPMTGLEAFNDLSGFVNVFGKNQKKKNDPKSPWKKIPILFELPYWKYNACPHNLDVMHIEKNICDNLIGTILDIPGKSRDHAKARLDLLHLGIKDDLQPELSDDGKIVFIPKACYSLTAKEKDTFFRVLKGVKLPYGCSSNIARCVNLKERKVAGYKSHDAHILLHYLLQVAARKTLPKHVAIPLINLSAFF</sequence>
<dbReference type="Proteomes" id="UP000813463">
    <property type="component" value="Chromosome 4"/>
</dbReference>
<dbReference type="PANTHER" id="PTHR10775:SF190">
    <property type="entry name" value="TNP2-LIKE TRANSPOSON PROTEIN"/>
    <property type="match status" value="1"/>
</dbReference>
<accession>A0ABM3RV27</accession>
<evidence type="ECO:0000313" key="1">
    <source>
        <dbReference type="Proteomes" id="UP000813463"/>
    </source>
</evidence>
<name>A0ABM3RV27_SPIOL</name>
<keyword evidence="1" id="KW-1185">Reference proteome</keyword>
<evidence type="ECO:0000313" key="2">
    <source>
        <dbReference type="RefSeq" id="XP_056699485.1"/>
    </source>
</evidence>
<dbReference type="PANTHER" id="PTHR10775">
    <property type="entry name" value="OS08G0208400 PROTEIN"/>
    <property type="match status" value="1"/>
</dbReference>
<protein>
    <submittedName>
        <fullName evidence="2">Uncharacterized protein isoform X1</fullName>
    </submittedName>
</protein>
<dbReference type="InterPro" id="IPR004242">
    <property type="entry name" value="Transposase_21"/>
</dbReference>
<proteinExistence type="predicted"/>
<dbReference type="RefSeq" id="XP_056699485.1">
    <property type="nucleotide sequence ID" value="XM_056843507.1"/>
</dbReference>
<reference evidence="2" key="2">
    <citation type="submission" date="2025-08" db="UniProtKB">
        <authorList>
            <consortium name="RefSeq"/>
        </authorList>
    </citation>
    <scope>IDENTIFICATION</scope>
    <source>
        <tissue evidence="2">Leaf</tissue>
    </source>
</reference>
<gene>
    <name evidence="2" type="primary">LOC110785987</name>
</gene>
<dbReference type="GeneID" id="110785987"/>
<organism evidence="1 2">
    <name type="scientific">Spinacia oleracea</name>
    <name type="common">Spinach</name>
    <dbReference type="NCBI Taxonomy" id="3562"/>
    <lineage>
        <taxon>Eukaryota</taxon>
        <taxon>Viridiplantae</taxon>
        <taxon>Streptophyta</taxon>
        <taxon>Embryophyta</taxon>
        <taxon>Tracheophyta</taxon>
        <taxon>Spermatophyta</taxon>
        <taxon>Magnoliopsida</taxon>
        <taxon>eudicotyledons</taxon>
        <taxon>Gunneridae</taxon>
        <taxon>Pentapetalae</taxon>
        <taxon>Caryophyllales</taxon>
        <taxon>Chenopodiaceae</taxon>
        <taxon>Chenopodioideae</taxon>
        <taxon>Anserineae</taxon>
        <taxon>Spinacia</taxon>
    </lineage>
</organism>